<evidence type="ECO:0000313" key="2">
    <source>
        <dbReference type="Proteomes" id="UP000019439"/>
    </source>
</evidence>
<protein>
    <submittedName>
        <fullName evidence="1">Uncharacterized protein</fullName>
    </submittedName>
</protein>
<dbReference type="EMBL" id="CP007230">
    <property type="protein sequence ID" value="AHK21975.1"/>
    <property type="molecule type" value="Genomic_DNA"/>
</dbReference>
<keyword evidence="2" id="KW-1185">Reference proteome</keyword>
<name>A0ABN4CT52_9GAMM</name>
<accession>A0ABN4CT52</accession>
<reference evidence="1 2" key="1">
    <citation type="journal article" date="2014" name="Genome Announc.">
        <title>Genome Sequence of Yersinia similis Y228T, a Member of the Yersinia pseudotuberculosis Complex.</title>
        <authorList>
            <person name="Sprague L.D."/>
            <person name="Neubauer H."/>
        </authorList>
    </citation>
    <scope>NUCLEOTIDE SEQUENCE [LARGE SCALE GENOMIC DNA]</scope>
    <source>
        <strain evidence="1 2">228</strain>
    </source>
</reference>
<organism evidence="1 2">
    <name type="scientific">Yersinia similis</name>
    <dbReference type="NCBI Taxonomy" id="367190"/>
    <lineage>
        <taxon>Bacteria</taxon>
        <taxon>Pseudomonadati</taxon>
        <taxon>Pseudomonadota</taxon>
        <taxon>Gammaproteobacteria</taxon>
        <taxon>Enterobacterales</taxon>
        <taxon>Yersiniaceae</taxon>
        <taxon>Yersinia</taxon>
    </lineage>
</organism>
<sequence length="62" mass="7249">MKIFSTVSAVSGYCLFLHIKVELMVFPRQVRGFFCSKDTVNQKLAGGYFLSDWQVNDWWLIQ</sequence>
<evidence type="ECO:0000313" key="1">
    <source>
        <dbReference type="EMBL" id="AHK21975.1"/>
    </source>
</evidence>
<proteinExistence type="predicted"/>
<gene>
    <name evidence="1" type="ORF">BF17_14200</name>
</gene>
<dbReference type="Proteomes" id="UP000019439">
    <property type="component" value="Chromosome"/>
</dbReference>